<accession>A0ABR7JFN9</accession>
<evidence type="ECO:0000313" key="5">
    <source>
        <dbReference type="Proteomes" id="UP000621670"/>
    </source>
</evidence>
<protein>
    <submittedName>
        <fullName evidence="4">GNAT family N-acetyltransferase</fullName>
    </submittedName>
</protein>
<dbReference type="PANTHER" id="PTHR42919:SF8">
    <property type="entry name" value="N-ALPHA-ACETYLTRANSFERASE 50"/>
    <property type="match status" value="1"/>
</dbReference>
<evidence type="ECO:0000259" key="3">
    <source>
        <dbReference type="PROSITE" id="PS51186"/>
    </source>
</evidence>
<dbReference type="InterPro" id="IPR051556">
    <property type="entry name" value="N-term/lysine_N-AcTrnsfr"/>
</dbReference>
<evidence type="ECO:0000256" key="1">
    <source>
        <dbReference type="ARBA" id="ARBA00022679"/>
    </source>
</evidence>
<dbReference type="Proteomes" id="UP000621670">
    <property type="component" value="Unassembled WGS sequence"/>
</dbReference>
<dbReference type="Gene3D" id="3.40.630.30">
    <property type="match status" value="1"/>
</dbReference>
<keyword evidence="1" id="KW-0808">Transferase</keyword>
<feature type="domain" description="N-acetyltransferase" evidence="3">
    <location>
        <begin position="4"/>
        <end position="172"/>
    </location>
</feature>
<dbReference type="Pfam" id="PF00583">
    <property type="entry name" value="Acetyltransf_1"/>
    <property type="match status" value="1"/>
</dbReference>
<dbReference type="CDD" id="cd04301">
    <property type="entry name" value="NAT_SF"/>
    <property type="match status" value="1"/>
</dbReference>
<name>A0ABR7JFN9_9FLAO</name>
<dbReference type="SUPFAM" id="SSF55729">
    <property type="entry name" value="Acyl-CoA N-acyltransferases (Nat)"/>
    <property type="match status" value="1"/>
</dbReference>
<dbReference type="EMBL" id="JACRUM010000003">
    <property type="protein sequence ID" value="MBC5863312.1"/>
    <property type="molecule type" value="Genomic_DNA"/>
</dbReference>
<evidence type="ECO:0000313" key="4">
    <source>
        <dbReference type="EMBL" id="MBC5863312.1"/>
    </source>
</evidence>
<gene>
    <name evidence="4" type="ORF">H8R26_07730</name>
</gene>
<proteinExistence type="predicted"/>
<keyword evidence="2" id="KW-0012">Acyltransferase</keyword>
<dbReference type="RefSeq" id="WP_166135235.1">
    <property type="nucleotide sequence ID" value="NZ_JAAOBY010000003.1"/>
</dbReference>
<organism evidence="4 5">
    <name type="scientific">Flavobacterium turcicum</name>
    <dbReference type="NCBI Taxonomy" id="2764718"/>
    <lineage>
        <taxon>Bacteria</taxon>
        <taxon>Pseudomonadati</taxon>
        <taxon>Bacteroidota</taxon>
        <taxon>Flavobacteriia</taxon>
        <taxon>Flavobacteriales</taxon>
        <taxon>Flavobacteriaceae</taxon>
        <taxon>Flavobacterium</taxon>
    </lineage>
</organism>
<comment type="caution">
    <text evidence="4">The sequence shown here is derived from an EMBL/GenBank/DDBJ whole genome shotgun (WGS) entry which is preliminary data.</text>
</comment>
<sequence>MDSLIIENATLAHLEQLQKLSITTFTETFSEVNTAENLQKYLDKSFNKVQLTAELNDKNSHFFIAFLNEIPVGYAKTNVNIAQTEQHDLAAMELHRIYVLQEFHGKKVAQKLFEKVLQIAREKEVPQLWLGVWEENKRAIQFYKNHGFTVFDQHDFWMGDDKQTDLLMQRQP</sequence>
<dbReference type="InterPro" id="IPR016181">
    <property type="entry name" value="Acyl_CoA_acyltransferase"/>
</dbReference>
<dbReference type="InterPro" id="IPR000182">
    <property type="entry name" value="GNAT_dom"/>
</dbReference>
<reference evidence="4 5" key="1">
    <citation type="submission" date="2020-08" db="EMBL/GenBank/DDBJ databases">
        <title>Description of novel Flavobacterium F-400 isolate.</title>
        <authorList>
            <person name="Saticioglu I."/>
            <person name="Duman M."/>
            <person name="Altun S."/>
        </authorList>
    </citation>
    <scope>NUCLEOTIDE SEQUENCE [LARGE SCALE GENOMIC DNA]</scope>
    <source>
        <strain evidence="4 5">F-400</strain>
    </source>
</reference>
<dbReference type="PANTHER" id="PTHR42919">
    <property type="entry name" value="N-ALPHA-ACETYLTRANSFERASE"/>
    <property type="match status" value="1"/>
</dbReference>
<keyword evidence="5" id="KW-1185">Reference proteome</keyword>
<evidence type="ECO:0000256" key="2">
    <source>
        <dbReference type="ARBA" id="ARBA00023315"/>
    </source>
</evidence>
<dbReference type="PROSITE" id="PS51186">
    <property type="entry name" value="GNAT"/>
    <property type="match status" value="1"/>
</dbReference>